<evidence type="ECO:0000313" key="4">
    <source>
        <dbReference type="EMBL" id="MDR6594753.1"/>
    </source>
</evidence>
<organism evidence="4 5">
    <name type="scientific">Saccharothrix longispora</name>
    <dbReference type="NCBI Taxonomy" id="33920"/>
    <lineage>
        <taxon>Bacteria</taxon>
        <taxon>Bacillati</taxon>
        <taxon>Actinomycetota</taxon>
        <taxon>Actinomycetes</taxon>
        <taxon>Pseudonocardiales</taxon>
        <taxon>Pseudonocardiaceae</taxon>
        <taxon>Saccharothrix</taxon>
    </lineage>
</organism>
<feature type="domain" description="PLL-like beta propeller" evidence="3">
    <location>
        <begin position="471"/>
        <end position="576"/>
    </location>
</feature>
<dbReference type="SUPFAM" id="SSF89372">
    <property type="entry name" value="Fucose-specific lectin"/>
    <property type="match status" value="1"/>
</dbReference>
<dbReference type="EMBL" id="JAVDSG010000001">
    <property type="protein sequence ID" value="MDR6594753.1"/>
    <property type="molecule type" value="Genomic_DNA"/>
</dbReference>
<feature type="signal peptide" evidence="1">
    <location>
        <begin position="1"/>
        <end position="28"/>
    </location>
</feature>
<evidence type="ECO:0000259" key="3">
    <source>
        <dbReference type="Pfam" id="PF26607"/>
    </source>
</evidence>
<dbReference type="InterPro" id="IPR058502">
    <property type="entry name" value="PLL-like_beta-prop"/>
</dbReference>
<gene>
    <name evidence="4" type="ORF">J2S66_003137</name>
</gene>
<feature type="chain" id="PRO_5046943386" description="Tachylectin" evidence="1">
    <location>
        <begin position="29"/>
        <end position="631"/>
    </location>
</feature>
<accession>A0ABU1PVT1</accession>
<evidence type="ECO:0008006" key="6">
    <source>
        <dbReference type="Google" id="ProtNLM"/>
    </source>
</evidence>
<proteinExistence type="predicted"/>
<dbReference type="Pfam" id="PF14517">
    <property type="entry name" value="Tachylectin"/>
    <property type="match status" value="1"/>
</dbReference>
<evidence type="ECO:0000313" key="5">
    <source>
        <dbReference type="Proteomes" id="UP001268819"/>
    </source>
</evidence>
<keyword evidence="1" id="KW-0732">Signal</keyword>
<feature type="domain" description="Tachylectin 2" evidence="2">
    <location>
        <begin position="45"/>
        <end position="254"/>
    </location>
</feature>
<reference evidence="4 5" key="1">
    <citation type="submission" date="2023-07" db="EMBL/GenBank/DDBJ databases">
        <title>Sequencing the genomes of 1000 actinobacteria strains.</title>
        <authorList>
            <person name="Klenk H.-P."/>
        </authorList>
    </citation>
    <scope>NUCLEOTIDE SEQUENCE [LARGE SCALE GENOMIC DNA]</scope>
    <source>
        <strain evidence="4 5">DSM 43749</strain>
    </source>
</reference>
<dbReference type="Gene3D" id="2.115.10.10">
    <property type="entry name" value="Tachylectin 2"/>
    <property type="match status" value="1"/>
</dbReference>
<dbReference type="InterPro" id="IPR023294">
    <property type="entry name" value="Tachylectin2"/>
</dbReference>
<keyword evidence="5" id="KW-1185">Reference proteome</keyword>
<evidence type="ECO:0000256" key="1">
    <source>
        <dbReference type="SAM" id="SignalP"/>
    </source>
</evidence>
<evidence type="ECO:0000259" key="2">
    <source>
        <dbReference type="Pfam" id="PF14517"/>
    </source>
</evidence>
<dbReference type="RefSeq" id="WP_310307774.1">
    <property type="nucleotide sequence ID" value="NZ_BAAAXB010000001.1"/>
</dbReference>
<sequence>MRKHTAATGLAVLVVSAAAVTPTGVATAADEVLRCDTAVSVFAAAPDGTLRLYQHDEPELGEHLRAGSSMIGGGWTVPMAVGQDGYVYQVLDGGNLHRFRWTGSDWERPGGGWSVRIAEDWDDWTSVVSRKRVAVDSNGNFFKFTASGELTWERYDGTAWTRRVLETGAANRYDMVVAAGDGVFYVRDPHVLNGVFYRYEYHAASQRLLKARELVADSGDANLLDSAFSAGGDVLYGVEGTWLWWYRYDPATGGFAPRRLVDTGITPGTQYGATTDACELLGRAAPARPVVPVRENQPNTAVVTTDGLVDYFYVNAAGNLTSAKQRYAGDFSLLTYQSFDDTTPRTGVPGAGLRADGRVEVLANSPDDAVLRGKSQAVRNGVWGTEKTVHDGWLVGDPVVVADSAGVLAVFGVDAQGALWRRPQAAPNGAFLPWQRIGTPGATADFTAVRNGAAVDVVARFADGSVRVARFADGSLGAWRVIGGGSDVVGRPAVVAHGDGTLQVAVRRADGGVHTQREAAGAFPGTWQRVGDAVADGSPALALGADGMVHAAVRVDDLVWRTSQLAPAGPFGPWTAVLFDDTATDPNGYTLPGGGPAFAWRTPAGLVATLYTAPATSRSATTAFTGAVGVG</sequence>
<protein>
    <recommendedName>
        <fullName evidence="6">Tachylectin</fullName>
    </recommendedName>
</protein>
<dbReference type="Proteomes" id="UP001268819">
    <property type="component" value="Unassembled WGS sequence"/>
</dbReference>
<feature type="domain" description="PLL-like beta propeller" evidence="3">
    <location>
        <begin position="323"/>
        <end position="463"/>
    </location>
</feature>
<dbReference type="Pfam" id="PF26607">
    <property type="entry name" value="DUF8189"/>
    <property type="match status" value="2"/>
</dbReference>
<name>A0ABU1PVT1_9PSEU</name>
<comment type="caution">
    <text evidence="4">The sequence shown here is derived from an EMBL/GenBank/DDBJ whole genome shotgun (WGS) entry which is preliminary data.</text>
</comment>